<proteinExistence type="predicted"/>
<protein>
    <submittedName>
        <fullName evidence="1">Uncharacterized protein</fullName>
    </submittedName>
</protein>
<evidence type="ECO:0000313" key="1">
    <source>
        <dbReference type="EMBL" id="DAG04867.1"/>
    </source>
</evidence>
<accession>A0A8S5VE29</accession>
<sequence>MNIDFFQRRKTQLEDTLLLKNQAVDMLDYLKTHCINNDQYCAIRDYIEEAAKILESDLEYTNNKLQSAFRPKYSRNSRLTRAQSKMFRDREY</sequence>
<reference evidence="1" key="1">
    <citation type="journal article" date="2021" name="Proc. Natl. Acad. Sci. U.S.A.">
        <title>A Catalog of Tens of Thousands of Viruses from Human Metagenomes Reveals Hidden Associations with Chronic Diseases.</title>
        <authorList>
            <person name="Tisza M.J."/>
            <person name="Buck C.B."/>
        </authorList>
    </citation>
    <scope>NUCLEOTIDE SEQUENCE</scope>
    <source>
        <strain evidence="1">CtGa111</strain>
    </source>
</reference>
<organism evidence="1">
    <name type="scientific">Siphoviridae sp. ctGa111</name>
    <dbReference type="NCBI Taxonomy" id="2825413"/>
    <lineage>
        <taxon>Viruses</taxon>
        <taxon>Duplodnaviria</taxon>
        <taxon>Heunggongvirae</taxon>
        <taxon>Uroviricota</taxon>
        <taxon>Caudoviricetes</taxon>
    </lineage>
</organism>
<dbReference type="EMBL" id="BK016245">
    <property type="protein sequence ID" value="DAG04867.1"/>
    <property type="molecule type" value="Genomic_DNA"/>
</dbReference>
<name>A0A8S5VE29_9CAUD</name>